<protein>
    <recommendedName>
        <fullName evidence="10">Major facilitator superfamily (MFS) profile domain-containing protein</fullName>
    </recommendedName>
</protein>
<dbReference type="GO" id="GO:0016020">
    <property type="term" value="C:membrane"/>
    <property type="evidence" value="ECO:0007669"/>
    <property type="project" value="UniProtKB-SubCell"/>
</dbReference>
<name>A0A0D2FSR1_9EURO</name>
<dbReference type="NCBIfam" id="TIGR00879">
    <property type="entry name" value="SP"/>
    <property type="match status" value="1"/>
</dbReference>
<dbReference type="InterPro" id="IPR005828">
    <property type="entry name" value="MFS_sugar_transport-like"/>
</dbReference>
<evidence type="ECO:0000256" key="9">
    <source>
        <dbReference type="SAM" id="SignalP"/>
    </source>
</evidence>
<dbReference type="SUPFAM" id="SSF103473">
    <property type="entry name" value="MFS general substrate transporter"/>
    <property type="match status" value="1"/>
</dbReference>
<feature type="transmembrane region" description="Helical" evidence="8">
    <location>
        <begin position="135"/>
        <end position="157"/>
    </location>
</feature>
<evidence type="ECO:0000256" key="8">
    <source>
        <dbReference type="SAM" id="Phobius"/>
    </source>
</evidence>
<evidence type="ECO:0000256" key="5">
    <source>
        <dbReference type="ARBA" id="ARBA00022989"/>
    </source>
</evidence>
<dbReference type="Gene3D" id="1.20.1250.20">
    <property type="entry name" value="MFS general substrate transporter like domains"/>
    <property type="match status" value="1"/>
</dbReference>
<dbReference type="VEuPathDB" id="FungiDB:Z518_06034"/>
<evidence type="ECO:0000256" key="6">
    <source>
        <dbReference type="ARBA" id="ARBA00023136"/>
    </source>
</evidence>
<comment type="similarity">
    <text evidence="2 7">Belongs to the major facilitator superfamily. Sugar transporter (TC 2.A.1.1) family.</text>
</comment>
<dbReference type="PROSITE" id="PS50850">
    <property type="entry name" value="MFS"/>
    <property type="match status" value="1"/>
</dbReference>
<dbReference type="InterPro" id="IPR050360">
    <property type="entry name" value="MFS_Sugar_Transporters"/>
</dbReference>
<feature type="transmembrane region" description="Helical" evidence="8">
    <location>
        <begin position="100"/>
        <end position="123"/>
    </location>
</feature>
<feature type="domain" description="Major facilitator superfamily (MFS) profile" evidence="10">
    <location>
        <begin position="8"/>
        <end position="445"/>
    </location>
</feature>
<feature type="transmembrane region" description="Helical" evidence="8">
    <location>
        <begin position="75"/>
        <end position="94"/>
    </location>
</feature>
<feature type="transmembrane region" description="Helical" evidence="8">
    <location>
        <begin position="50"/>
        <end position="68"/>
    </location>
</feature>
<organism evidence="11 12">
    <name type="scientific">Rhinocladiella mackenziei CBS 650.93</name>
    <dbReference type="NCBI Taxonomy" id="1442369"/>
    <lineage>
        <taxon>Eukaryota</taxon>
        <taxon>Fungi</taxon>
        <taxon>Dikarya</taxon>
        <taxon>Ascomycota</taxon>
        <taxon>Pezizomycotina</taxon>
        <taxon>Eurotiomycetes</taxon>
        <taxon>Chaetothyriomycetidae</taxon>
        <taxon>Chaetothyriales</taxon>
        <taxon>Herpotrichiellaceae</taxon>
        <taxon>Rhinocladiella</taxon>
    </lineage>
</organism>
<accession>A0A0D2FSR1</accession>
<evidence type="ECO:0000313" key="12">
    <source>
        <dbReference type="Proteomes" id="UP000053617"/>
    </source>
</evidence>
<dbReference type="EMBL" id="KN847478">
    <property type="protein sequence ID" value="KIX05162.1"/>
    <property type="molecule type" value="Genomic_DNA"/>
</dbReference>
<dbReference type="InterPro" id="IPR036259">
    <property type="entry name" value="MFS_trans_sf"/>
</dbReference>
<keyword evidence="5 8" id="KW-1133">Transmembrane helix</keyword>
<evidence type="ECO:0000256" key="3">
    <source>
        <dbReference type="ARBA" id="ARBA00022448"/>
    </source>
</evidence>
<keyword evidence="12" id="KW-1185">Reference proteome</keyword>
<dbReference type="InterPro" id="IPR020846">
    <property type="entry name" value="MFS_dom"/>
</dbReference>
<dbReference type="Pfam" id="PF00083">
    <property type="entry name" value="Sugar_tr"/>
    <property type="match status" value="1"/>
</dbReference>
<dbReference type="FunFam" id="1.20.1250.20:FF:000134">
    <property type="entry name" value="MFS sugar transporter protein"/>
    <property type="match status" value="1"/>
</dbReference>
<sequence>MAKPMLLVCLTAAVNCASVGYDSAMMSSINILDAFTEKFDVDADLKGLLTAAQNIGAIAGGFIAGSVVDRLGRKGGILASSITILISCLLLTTANSRAQFFVGRSLVGLAKAFDIAAVPTYLVEMAPPHRRGLVAGFYWACWLLGSIIAAAVGYGSRSIEGTWSWRTICICMSGPALACILVLFFIPESPRWLVSKGREEEGLDVLAKYHGNGDRTHQLVVSQFREIKETIAYEQANRYETWKAWWNDFNTPPNRRRAFTLVTLGVFEQTVGSSIITFYTGSVLDLSGITGEKQQFAINLSQTCVAFASALCGIFLIDKVGRVKMLVAGSVFCAAVLACMAGLTAQQLDTQAGRNGIIAMLFLFQMGYSSTWTPLSFSYCAEVLNFTLRAKGMAFYNIFTSSSGFINQYVIPVGLANIKWRFYIIGVVWDIFMAIVIVFTYIETKGLTLEQIQKRFEGTPRSELGNILEVYHGEKPLQEFELDNSRGGTAGAFATAAEETKGKGTSAAVKSDAIETIATTTSIAP</sequence>
<feature type="transmembrane region" description="Helical" evidence="8">
    <location>
        <begin position="393"/>
        <end position="410"/>
    </location>
</feature>
<dbReference type="GO" id="GO:0005351">
    <property type="term" value="F:carbohydrate:proton symporter activity"/>
    <property type="evidence" value="ECO:0007669"/>
    <property type="project" value="TreeGrafter"/>
</dbReference>
<evidence type="ECO:0000259" key="10">
    <source>
        <dbReference type="PROSITE" id="PS50850"/>
    </source>
</evidence>
<keyword evidence="4 8" id="KW-0812">Transmembrane</keyword>
<dbReference type="GeneID" id="25294105"/>
<keyword evidence="6 8" id="KW-0472">Membrane</keyword>
<dbReference type="PANTHER" id="PTHR48022">
    <property type="entry name" value="PLASTIDIC GLUCOSE TRANSPORTER 4"/>
    <property type="match status" value="1"/>
</dbReference>
<feature type="signal peptide" evidence="9">
    <location>
        <begin position="1"/>
        <end position="16"/>
    </location>
</feature>
<reference evidence="11 12" key="1">
    <citation type="submission" date="2015-01" db="EMBL/GenBank/DDBJ databases">
        <title>The Genome Sequence of Rhinocladiella mackenzie CBS 650.93.</title>
        <authorList>
            <consortium name="The Broad Institute Genomics Platform"/>
            <person name="Cuomo C."/>
            <person name="de Hoog S."/>
            <person name="Gorbushina A."/>
            <person name="Stielow B."/>
            <person name="Teixiera M."/>
            <person name="Abouelleil A."/>
            <person name="Chapman S.B."/>
            <person name="Priest M."/>
            <person name="Young S.K."/>
            <person name="Wortman J."/>
            <person name="Nusbaum C."/>
            <person name="Birren B."/>
        </authorList>
    </citation>
    <scope>NUCLEOTIDE SEQUENCE [LARGE SCALE GENOMIC DNA]</scope>
    <source>
        <strain evidence="11 12">CBS 650.93</strain>
    </source>
</reference>
<comment type="subcellular location">
    <subcellularLocation>
        <location evidence="1">Membrane</location>
        <topology evidence="1">Multi-pass membrane protein</topology>
    </subcellularLocation>
</comment>
<feature type="transmembrane region" description="Helical" evidence="8">
    <location>
        <begin position="258"/>
        <end position="280"/>
    </location>
</feature>
<evidence type="ECO:0000256" key="7">
    <source>
        <dbReference type="RuleBase" id="RU003346"/>
    </source>
</evidence>
<evidence type="ECO:0000313" key="11">
    <source>
        <dbReference type="EMBL" id="KIX05162.1"/>
    </source>
</evidence>
<proteinExistence type="inferred from homology"/>
<dbReference type="OrthoDB" id="4540492at2759"/>
<gene>
    <name evidence="11" type="ORF">Z518_06034</name>
</gene>
<evidence type="ECO:0000256" key="4">
    <source>
        <dbReference type="ARBA" id="ARBA00022692"/>
    </source>
</evidence>
<dbReference type="RefSeq" id="XP_013272298.1">
    <property type="nucleotide sequence ID" value="XM_013416844.1"/>
</dbReference>
<dbReference type="STRING" id="1442369.A0A0D2FSR1"/>
<evidence type="ECO:0000256" key="1">
    <source>
        <dbReference type="ARBA" id="ARBA00004141"/>
    </source>
</evidence>
<feature type="transmembrane region" description="Helical" evidence="8">
    <location>
        <begin position="163"/>
        <end position="186"/>
    </location>
</feature>
<feature type="transmembrane region" description="Helical" evidence="8">
    <location>
        <begin position="422"/>
        <end position="442"/>
    </location>
</feature>
<feature type="transmembrane region" description="Helical" evidence="8">
    <location>
        <begin position="300"/>
        <end position="318"/>
    </location>
</feature>
<feature type="transmembrane region" description="Helical" evidence="8">
    <location>
        <begin position="357"/>
        <end position="381"/>
    </location>
</feature>
<evidence type="ECO:0000256" key="2">
    <source>
        <dbReference type="ARBA" id="ARBA00010992"/>
    </source>
</evidence>
<dbReference type="InterPro" id="IPR003663">
    <property type="entry name" value="Sugar/inositol_transpt"/>
</dbReference>
<dbReference type="PANTHER" id="PTHR48022:SF31">
    <property type="entry name" value="HEXOSE TRANSPORTER"/>
    <property type="match status" value="1"/>
</dbReference>
<keyword evidence="9" id="KW-0732">Signal</keyword>
<dbReference type="HOGENOM" id="CLU_001265_30_13_1"/>
<dbReference type="Proteomes" id="UP000053617">
    <property type="component" value="Unassembled WGS sequence"/>
</dbReference>
<feature type="chain" id="PRO_5002257915" description="Major facilitator superfamily (MFS) profile domain-containing protein" evidence="9">
    <location>
        <begin position="17"/>
        <end position="525"/>
    </location>
</feature>
<keyword evidence="3 7" id="KW-0813">Transport</keyword>
<feature type="transmembrane region" description="Helical" evidence="8">
    <location>
        <begin position="325"/>
        <end position="345"/>
    </location>
</feature>
<dbReference type="AlphaFoldDB" id="A0A0D2FSR1"/>